<accession>A0A1R3X2C6</accession>
<reference evidence="4" key="1">
    <citation type="submission" date="2017-01" db="EMBL/GenBank/DDBJ databases">
        <authorList>
            <person name="Varghese N."/>
            <person name="Submissions S."/>
        </authorList>
    </citation>
    <scope>NUCLEOTIDE SEQUENCE [LARGE SCALE GENOMIC DNA]</scope>
    <source>
        <strain evidence="4">DSM 29591</strain>
    </source>
</reference>
<dbReference type="RefSeq" id="WP_076659382.1">
    <property type="nucleotide sequence ID" value="NZ_FTPR01000001.1"/>
</dbReference>
<keyword evidence="4" id="KW-1185">Reference proteome</keyword>
<dbReference type="GO" id="GO:0004222">
    <property type="term" value="F:metalloendopeptidase activity"/>
    <property type="evidence" value="ECO:0007669"/>
    <property type="project" value="TreeGrafter"/>
</dbReference>
<dbReference type="InterPro" id="IPR016047">
    <property type="entry name" value="M23ase_b-sheet_dom"/>
</dbReference>
<evidence type="ECO:0000313" key="4">
    <source>
        <dbReference type="Proteomes" id="UP000186997"/>
    </source>
</evidence>
<keyword evidence="1" id="KW-0732">Signal</keyword>
<gene>
    <name evidence="3" type="ORF">SAMN05421665_1982</name>
</gene>
<dbReference type="Proteomes" id="UP000186997">
    <property type="component" value="Unassembled WGS sequence"/>
</dbReference>
<dbReference type="STRING" id="287098.SAMN05421665_1982"/>
<organism evidence="3 4">
    <name type="scientific">Yoonia rosea</name>
    <dbReference type="NCBI Taxonomy" id="287098"/>
    <lineage>
        <taxon>Bacteria</taxon>
        <taxon>Pseudomonadati</taxon>
        <taxon>Pseudomonadota</taxon>
        <taxon>Alphaproteobacteria</taxon>
        <taxon>Rhodobacterales</taxon>
        <taxon>Paracoccaceae</taxon>
        <taxon>Yoonia</taxon>
    </lineage>
</organism>
<dbReference type="InterPro" id="IPR050570">
    <property type="entry name" value="Cell_wall_metabolism_enzyme"/>
</dbReference>
<dbReference type="Pfam" id="PF01551">
    <property type="entry name" value="Peptidase_M23"/>
    <property type="match status" value="1"/>
</dbReference>
<dbReference type="EMBL" id="FTPR01000001">
    <property type="protein sequence ID" value="SIT85064.1"/>
    <property type="molecule type" value="Genomic_DNA"/>
</dbReference>
<feature type="domain" description="M23ase beta-sheet core" evidence="2">
    <location>
        <begin position="287"/>
        <end position="381"/>
    </location>
</feature>
<evidence type="ECO:0000313" key="3">
    <source>
        <dbReference type="EMBL" id="SIT85064.1"/>
    </source>
</evidence>
<name>A0A1R3X2C6_9RHOB</name>
<dbReference type="PANTHER" id="PTHR21666">
    <property type="entry name" value="PEPTIDASE-RELATED"/>
    <property type="match status" value="1"/>
</dbReference>
<dbReference type="Gene3D" id="2.70.70.10">
    <property type="entry name" value="Glucose Permease (Domain IIA)"/>
    <property type="match status" value="1"/>
</dbReference>
<dbReference type="SUPFAM" id="SSF51261">
    <property type="entry name" value="Duplicated hybrid motif"/>
    <property type="match status" value="1"/>
</dbReference>
<evidence type="ECO:0000259" key="2">
    <source>
        <dbReference type="Pfam" id="PF01551"/>
    </source>
</evidence>
<dbReference type="InterPro" id="IPR011055">
    <property type="entry name" value="Dup_hybrid_motif"/>
</dbReference>
<dbReference type="PANTHER" id="PTHR21666:SF289">
    <property type="entry name" value="L-ALA--D-GLU ENDOPEPTIDASE"/>
    <property type="match status" value="1"/>
</dbReference>
<proteinExistence type="predicted"/>
<sequence length="400" mass="43906">MTQEQIEEIIKEFEDIKFFSDGATLDRATKILEKVTGAEIASEISEETMQNLDAQVSDSSKKRVVVDPVLNIAKGLLELYDGRTESLELFSVKEDDLAKAQEIVSAYRRANRPLISVDFQIADSKEEVIGALERMLTSLKGDEPEFSEFDGDTDHHRETFYTMSRCSTHNWTTKPYWEERADGRYLLEKRCTQTICSGGCGGDYLCKIGPEGEGGQLLIKTAGPAHCTVVVIWKNTDASTEPPSGSTIPNFEPIAWNHCVDFFSDTSLVSALTSRFGWRRLGSRNDFHPGIDIAAPVGTPVYSVAGGVVDRIFTVSAPSSPEKQGVWVRSGGMLRKYWHLIPAPTLVEGMPIGAGELVGSIVQWNSPTAHHLHFAQYNTGASGQPSDGNAVDPIPNCGLF</sequence>
<dbReference type="CDD" id="cd12797">
    <property type="entry name" value="M23_peptidase"/>
    <property type="match status" value="1"/>
</dbReference>
<dbReference type="AlphaFoldDB" id="A0A1R3X2C6"/>
<protein>
    <submittedName>
        <fullName evidence="3">Peptidase family M23</fullName>
    </submittedName>
</protein>
<evidence type="ECO:0000256" key="1">
    <source>
        <dbReference type="ARBA" id="ARBA00022729"/>
    </source>
</evidence>
<dbReference type="OrthoDB" id="9795421at2"/>